<keyword evidence="4" id="KW-0998">Cell outer membrane</keyword>
<gene>
    <name evidence="7" type="ORF">RZS28_15525</name>
</gene>
<dbReference type="InterPro" id="IPR027385">
    <property type="entry name" value="Beta-barrel_OMP"/>
</dbReference>
<proteinExistence type="inferred from homology"/>
<dbReference type="Gene3D" id="2.40.160.20">
    <property type="match status" value="1"/>
</dbReference>
<evidence type="ECO:0000256" key="4">
    <source>
        <dbReference type="ARBA" id="ARBA00023237"/>
    </source>
</evidence>
<evidence type="ECO:0000256" key="1">
    <source>
        <dbReference type="ARBA" id="ARBA00004442"/>
    </source>
</evidence>
<dbReference type="Proteomes" id="UP001626536">
    <property type="component" value="Chromosome"/>
</dbReference>
<dbReference type="EMBL" id="CP136862">
    <property type="protein sequence ID" value="WOJ89199.1"/>
    <property type="molecule type" value="Genomic_DNA"/>
</dbReference>
<keyword evidence="2" id="KW-0732">Signal</keyword>
<dbReference type="InterPro" id="IPR011250">
    <property type="entry name" value="OMP/PagP_B-barrel"/>
</dbReference>
<dbReference type="SUPFAM" id="SSF56925">
    <property type="entry name" value="OMPA-like"/>
    <property type="match status" value="1"/>
</dbReference>
<dbReference type="PANTHER" id="PTHR34001:SF3">
    <property type="entry name" value="BLL7405 PROTEIN"/>
    <property type="match status" value="1"/>
</dbReference>
<keyword evidence="8" id="KW-1185">Reference proteome</keyword>
<evidence type="ECO:0000256" key="5">
    <source>
        <dbReference type="ARBA" id="ARBA00038306"/>
    </source>
</evidence>
<dbReference type="Pfam" id="PF13505">
    <property type="entry name" value="OMP_b-brl"/>
    <property type="match status" value="1"/>
</dbReference>
<evidence type="ECO:0000259" key="6">
    <source>
        <dbReference type="Pfam" id="PF13505"/>
    </source>
</evidence>
<name>A0ABZ0HPI3_9HYPH</name>
<evidence type="ECO:0000313" key="8">
    <source>
        <dbReference type="Proteomes" id="UP001626536"/>
    </source>
</evidence>
<dbReference type="InterPro" id="IPR051692">
    <property type="entry name" value="OMP-like"/>
</dbReference>
<feature type="domain" description="Outer membrane protein beta-barrel" evidence="6">
    <location>
        <begin position="30"/>
        <end position="236"/>
    </location>
</feature>
<protein>
    <submittedName>
        <fullName evidence="7">Porin family protein</fullName>
    </submittedName>
</protein>
<evidence type="ECO:0000256" key="3">
    <source>
        <dbReference type="ARBA" id="ARBA00023136"/>
    </source>
</evidence>
<evidence type="ECO:0000313" key="7">
    <source>
        <dbReference type="EMBL" id="WOJ89199.1"/>
    </source>
</evidence>
<dbReference type="RefSeq" id="WP_407338642.1">
    <property type="nucleotide sequence ID" value="NZ_CP136862.1"/>
</dbReference>
<evidence type="ECO:0000256" key="2">
    <source>
        <dbReference type="ARBA" id="ARBA00022729"/>
    </source>
</evidence>
<reference evidence="7 8" key="1">
    <citation type="submission" date="2023-10" db="EMBL/GenBank/DDBJ databases">
        <title>Novel methanotroph of the genus Methylocapsa from a subarctic wetland.</title>
        <authorList>
            <person name="Belova S.E."/>
            <person name="Oshkin I.Y."/>
            <person name="Miroshnikov K."/>
            <person name="Dedysh S.N."/>
        </authorList>
    </citation>
    <scope>NUCLEOTIDE SEQUENCE [LARGE SCALE GENOMIC DNA]</scope>
    <source>
        <strain evidence="7 8">RX1</strain>
    </source>
</reference>
<keyword evidence="3" id="KW-0472">Membrane</keyword>
<accession>A0ABZ0HPI3</accession>
<organism evidence="7 8">
    <name type="scientific">Methylocapsa polymorpha</name>
    <dbReference type="NCBI Taxonomy" id="3080828"/>
    <lineage>
        <taxon>Bacteria</taxon>
        <taxon>Pseudomonadati</taxon>
        <taxon>Pseudomonadota</taxon>
        <taxon>Alphaproteobacteria</taxon>
        <taxon>Hyphomicrobiales</taxon>
        <taxon>Beijerinckiaceae</taxon>
        <taxon>Methylocapsa</taxon>
    </lineage>
</organism>
<dbReference type="PANTHER" id="PTHR34001">
    <property type="entry name" value="BLL7405 PROTEIN"/>
    <property type="match status" value="1"/>
</dbReference>
<comment type="similarity">
    <text evidence="5">Belongs to the Omp25/RopB family.</text>
</comment>
<comment type="subcellular location">
    <subcellularLocation>
        <location evidence="1">Cell outer membrane</location>
    </subcellularLocation>
</comment>
<sequence>MASLCSSAVFAADLPSRLPPPPIPYVPAFTWSGIYIGGNLGLGGDRFQYPFYAGFGTSGQASITSSGIIGGGQVGYNWQFANNFLLGFETDFDGAAIRGKVTVYANTPIGGLSADAGSRINYIGTVRARAGYALDRLLIYGTGGFAYGQVNDQLQVATGPLGLGAFSTSHNYTRTGWTAGAGVEYAITNNITLKTEYLYVNLGTNSIFNSSLLGFGVNINQKTTANIVRAGLNYKFDWFNPAPVVAKY</sequence>